<evidence type="ECO:0000313" key="2">
    <source>
        <dbReference type="EMBL" id="KAK2189537.1"/>
    </source>
</evidence>
<keyword evidence="3" id="KW-1185">Reference proteome</keyword>
<accession>A0AAD9UHM1</accession>
<evidence type="ECO:0000256" key="1">
    <source>
        <dbReference type="SAM" id="SignalP"/>
    </source>
</evidence>
<dbReference type="Proteomes" id="UP001209878">
    <property type="component" value="Unassembled WGS sequence"/>
</dbReference>
<organism evidence="2 3">
    <name type="scientific">Ridgeia piscesae</name>
    <name type="common">Tubeworm</name>
    <dbReference type="NCBI Taxonomy" id="27915"/>
    <lineage>
        <taxon>Eukaryota</taxon>
        <taxon>Metazoa</taxon>
        <taxon>Spiralia</taxon>
        <taxon>Lophotrochozoa</taxon>
        <taxon>Annelida</taxon>
        <taxon>Polychaeta</taxon>
        <taxon>Sedentaria</taxon>
        <taxon>Canalipalpata</taxon>
        <taxon>Sabellida</taxon>
        <taxon>Siboglinidae</taxon>
        <taxon>Ridgeia</taxon>
    </lineage>
</organism>
<reference evidence="2" key="1">
    <citation type="journal article" date="2023" name="Mol. Biol. Evol.">
        <title>Third-Generation Sequencing Reveals the Adaptive Role of the Epigenome in Three Deep-Sea Polychaetes.</title>
        <authorList>
            <person name="Perez M."/>
            <person name="Aroh O."/>
            <person name="Sun Y."/>
            <person name="Lan Y."/>
            <person name="Juniper S.K."/>
            <person name="Young C.R."/>
            <person name="Angers B."/>
            <person name="Qian P.Y."/>
        </authorList>
    </citation>
    <scope>NUCLEOTIDE SEQUENCE</scope>
    <source>
        <strain evidence="2">R07B-5</strain>
    </source>
</reference>
<proteinExistence type="predicted"/>
<comment type="caution">
    <text evidence="2">The sequence shown here is derived from an EMBL/GenBank/DDBJ whole genome shotgun (WGS) entry which is preliminary data.</text>
</comment>
<gene>
    <name evidence="2" type="ORF">NP493_103g05000</name>
</gene>
<feature type="signal peptide" evidence="1">
    <location>
        <begin position="1"/>
        <end position="19"/>
    </location>
</feature>
<evidence type="ECO:0000313" key="3">
    <source>
        <dbReference type="Proteomes" id="UP001209878"/>
    </source>
</evidence>
<protein>
    <submittedName>
        <fullName evidence="2">Uncharacterized protein</fullName>
    </submittedName>
</protein>
<sequence length="87" mass="9356">MSVVAVTVWLCVVAAMAAASPTESPTNNFPLDLEELAKLGIDTDKLLDYLKRLAEGNYMCGVRDVPGMQRHFLRNSTPTCNDGSPAG</sequence>
<feature type="chain" id="PRO_5041919177" evidence="1">
    <location>
        <begin position="20"/>
        <end position="87"/>
    </location>
</feature>
<name>A0AAD9UHM1_RIDPI</name>
<keyword evidence="1" id="KW-0732">Signal</keyword>
<dbReference type="EMBL" id="JAODUO010000103">
    <property type="protein sequence ID" value="KAK2189537.1"/>
    <property type="molecule type" value="Genomic_DNA"/>
</dbReference>
<dbReference type="AlphaFoldDB" id="A0AAD9UHM1"/>